<comment type="similarity">
    <text evidence="4">Belongs to the methyl-accepting chemotaxis (MCP) protein family.</text>
</comment>
<dbReference type="PANTHER" id="PTHR32089:SF112">
    <property type="entry name" value="LYSOZYME-LIKE PROTEIN-RELATED"/>
    <property type="match status" value="1"/>
</dbReference>
<keyword evidence="7" id="KW-1133">Transmembrane helix</keyword>
<evidence type="ECO:0000256" key="7">
    <source>
        <dbReference type="SAM" id="Phobius"/>
    </source>
</evidence>
<keyword evidence="3 5" id="KW-0807">Transducer</keyword>
<evidence type="ECO:0000259" key="10">
    <source>
        <dbReference type="PROSITE" id="PS50885"/>
    </source>
</evidence>
<feature type="coiled-coil region" evidence="6">
    <location>
        <begin position="435"/>
        <end position="462"/>
    </location>
</feature>
<dbReference type="InterPro" id="IPR000727">
    <property type="entry name" value="T_SNARE_dom"/>
</dbReference>
<dbReference type="SMART" id="SM00304">
    <property type="entry name" value="HAMP"/>
    <property type="match status" value="2"/>
</dbReference>
<evidence type="ECO:0000313" key="12">
    <source>
        <dbReference type="Proteomes" id="UP000320593"/>
    </source>
</evidence>
<organism evidence="11 12">
    <name type="scientific">Roseibium hamelinense</name>
    <dbReference type="NCBI Taxonomy" id="150831"/>
    <lineage>
        <taxon>Bacteria</taxon>
        <taxon>Pseudomonadati</taxon>
        <taxon>Pseudomonadota</taxon>
        <taxon>Alphaproteobacteria</taxon>
        <taxon>Hyphomicrobiales</taxon>
        <taxon>Stappiaceae</taxon>
        <taxon>Roseibium</taxon>
    </lineage>
</organism>
<dbReference type="PROSITE" id="PS50111">
    <property type="entry name" value="CHEMOTAXIS_TRANSDUC_2"/>
    <property type="match status" value="1"/>
</dbReference>
<dbReference type="Gene3D" id="1.10.287.950">
    <property type="entry name" value="Methyl-accepting chemotaxis protein"/>
    <property type="match status" value="1"/>
</dbReference>
<dbReference type="PRINTS" id="PR00260">
    <property type="entry name" value="CHEMTRNSDUCR"/>
</dbReference>
<proteinExistence type="inferred from homology"/>
<dbReference type="EMBL" id="VLLF01000009">
    <property type="protein sequence ID" value="TWI82227.1"/>
    <property type="molecule type" value="Genomic_DNA"/>
</dbReference>
<evidence type="ECO:0000256" key="4">
    <source>
        <dbReference type="ARBA" id="ARBA00029447"/>
    </source>
</evidence>
<evidence type="ECO:0000256" key="2">
    <source>
        <dbReference type="ARBA" id="ARBA00022519"/>
    </source>
</evidence>
<feature type="domain" description="Methyl-accepting transducer" evidence="8">
    <location>
        <begin position="441"/>
        <end position="677"/>
    </location>
</feature>
<keyword evidence="7" id="KW-0812">Transmembrane</keyword>
<dbReference type="SMART" id="SM00283">
    <property type="entry name" value="MA"/>
    <property type="match status" value="1"/>
</dbReference>
<evidence type="ECO:0000256" key="1">
    <source>
        <dbReference type="ARBA" id="ARBA00004429"/>
    </source>
</evidence>
<dbReference type="PROSITE" id="PS50885">
    <property type="entry name" value="HAMP"/>
    <property type="match status" value="1"/>
</dbReference>
<feature type="domain" description="HAMP" evidence="10">
    <location>
        <begin position="355"/>
        <end position="408"/>
    </location>
</feature>
<keyword evidence="12" id="KW-1185">Reference proteome</keyword>
<feature type="transmembrane region" description="Helical" evidence="7">
    <location>
        <begin position="331"/>
        <end position="353"/>
    </location>
</feature>
<evidence type="ECO:0000259" key="9">
    <source>
        <dbReference type="PROSITE" id="PS50192"/>
    </source>
</evidence>
<dbReference type="PROSITE" id="PS50192">
    <property type="entry name" value="T_SNARE"/>
    <property type="match status" value="1"/>
</dbReference>
<feature type="domain" description="T-SNARE coiled-coil homology" evidence="9">
    <location>
        <begin position="600"/>
        <end position="662"/>
    </location>
</feature>
<reference evidence="11 12" key="1">
    <citation type="submission" date="2019-07" db="EMBL/GenBank/DDBJ databases">
        <title>Genomic Encyclopedia of Archaeal and Bacterial Type Strains, Phase II (KMG-II): from individual species to whole genera.</title>
        <authorList>
            <person name="Goeker M."/>
        </authorList>
    </citation>
    <scope>NUCLEOTIDE SEQUENCE [LARGE SCALE GENOMIC DNA]</scope>
    <source>
        <strain evidence="11 12">ATCC BAA-252</strain>
    </source>
</reference>
<dbReference type="Pfam" id="PF00015">
    <property type="entry name" value="MCPsignal"/>
    <property type="match status" value="1"/>
</dbReference>
<dbReference type="SUPFAM" id="SSF58104">
    <property type="entry name" value="Methyl-accepting chemotaxis protein (MCP) signaling domain"/>
    <property type="match status" value="1"/>
</dbReference>
<evidence type="ECO:0000256" key="3">
    <source>
        <dbReference type="ARBA" id="ARBA00023224"/>
    </source>
</evidence>
<dbReference type="CDD" id="cd06225">
    <property type="entry name" value="HAMP"/>
    <property type="match status" value="1"/>
</dbReference>
<gene>
    <name evidence="11" type="ORF">JM93_03574</name>
</gene>
<dbReference type="Pfam" id="PF00672">
    <property type="entry name" value="HAMP"/>
    <property type="match status" value="1"/>
</dbReference>
<keyword evidence="7" id="KW-0472">Membrane</keyword>
<dbReference type="Gene3D" id="6.10.340.10">
    <property type="match status" value="1"/>
</dbReference>
<evidence type="ECO:0000256" key="6">
    <source>
        <dbReference type="SAM" id="Coils"/>
    </source>
</evidence>
<dbReference type="GO" id="GO:0006935">
    <property type="term" value="P:chemotaxis"/>
    <property type="evidence" value="ECO:0007669"/>
    <property type="project" value="InterPro"/>
</dbReference>
<sequence length="704" mass="75177">MVRKRLSTKLAFMFLAGALTMCVGIVAVTSILASRVANEQADTALTTATLGKSKTLGLAIDQVTDSARFFVSLAEAKDSLMKMMVGWKNLKEDQTELLRDIYVTNNPHSAEDRHKLVEPDVQNYYVNNHKVIHVGFQDLVSQGQFSDVALVDPDGNITYSFNKGQEFARPVSDPEIAGNPFQTALAQMIDANANEALEDSRIYTSGFVTREDGRVSLVLAAPVFYLDRFFGGVALAVNMERFAGLINDKAGLGDGEKVFLIDSAGQLISLDPAGMAEQTYDFADVSVGKGQIVIDGQDYRISQADGAVQDKPFGIVEAVPQAELQAAANQIVMGVVVAGVVCLIPIVGLIWWLTVRMFAPLNTLSGAARRIADGDLEVELTATDRSDEIGEMARCIEVFKDNSTERERLASERKVGHIAREKREKLIDSLISSFRAEAQSVLETVEQNISRVEEMSEQLSLRSNSAAERGAQAVADSQNASSNVQAVASATEELNASISEISRQVATTAEIVGQTTTSAQSSNQKIAGLAEAADRIGDVVSLISEIAEQTNLLALNATIEAARAGDAGKGFAVVASEVKSLAGQTAKATEEISAQIAAIQASTTEAVEEIGKVSGSIEEVNSYTTTITDAVQQQGAATGEISRNVAEAADGTRSVSGAVELLNEDVVENSSSVNEMRQATVEMKQQAMQLRESVEKFLSEVAAA</sequence>
<dbReference type="InterPro" id="IPR004089">
    <property type="entry name" value="MCPsignal_dom"/>
</dbReference>
<keyword evidence="6" id="KW-0175">Coiled coil</keyword>
<protein>
    <submittedName>
        <fullName evidence="11">Methyl-accepting chemotaxis protein</fullName>
    </submittedName>
</protein>
<dbReference type="AlphaFoldDB" id="A0A562SLN6"/>
<comment type="caution">
    <text evidence="11">The sequence shown here is derived from an EMBL/GenBank/DDBJ whole genome shotgun (WGS) entry which is preliminary data.</text>
</comment>
<dbReference type="GO" id="GO:0004888">
    <property type="term" value="F:transmembrane signaling receptor activity"/>
    <property type="evidence" value="ECO:0007669"/>
    <property type="project" value="InterPro"/>
</dbReference>
<dbReference type="GO" id="GO:0005886">
    <property type="term" value="C:plasma membrane"/>
    <property type="evidence" value="ECO:0007669"/>
    <property type="project" value="UniProtKB-SubCell"/>
</dbReference>
<evidence type="ECO:0000259" key="8">
    <source>
        <dbReference type="PROSITE" id="PS50111"/>
    </source>
</evidence>
<comment type="subcellular location">
    <subcellularLocation>
        <location evidence="1">Cell inner membrane</location>
        <topology evidence="1">Multi-pass membrane protein</topology>
    </subcellularLocation>
</comment>
<dbReference type="InterPro" id="IPR003660">
    <property type="entry name" value="HAMP_dom"/>
</dbReference>
<name>A0A562SLN6_9HYPH</name>
<evidence type="ECO:0000256" key="5">
    <source>
        <dbReference type="PROSITE-ProRule" id="PRU00284"/>
    </source>
</evidence>
<dbReference type="PANTHER" id="PTHR32089">
    <property type="entry name" value="METHYL-ACCEPTING CHEMOTAXIS PROTEIN MCPB"/>
    <property type="match status" value="1"/>
</dbReference>
<dbReference type="Proteomes" id="UP000320593">
    <property type="component" value="Unassembled WGS sequence"/>
</dbReference>
<evidence type="ECO:0000313" key="11">
    <source>
        <dbReference type="EMBL" id="TWI82227.1"/>
    </source>
</evidence>
<dbReference type="InterPro" id="IPR004090">
    <property type="entry name" value="Chemotax_Me-accpt_rcpt"/>
</dbReference>
<dbReference type="RefSeq" id="WP_208995269.1">
    <property type="nucleotide sequence ID" value="NZ_SMLY01000084.1"/>
</dbReference>
<keyword evidence="2" id="KW-1003">Cell membrane</keyword>
<dbReference type="GO" id="GO:0007165">
    <property type="term" value="P:signal transduction"/>
    <property type="evidence" value="ECO:0007669"/>
    <property type="project" value="UniProtKB-KW"/>
</dbReference>
<keyword evidence="2" id="KW-0997">Cell inner membrane</keyword>
<accession>A0A562SLN6</accession>